<reference evidence="1" key="1">
    <citation type="submission" date="2018-05" db="EMBL/GenBank/DDBJ databases">
        <authorList>
            <person name="Lanie J.A."/>
            <person name="Ng W.-L."/>
            <person name="Kazmierczak K.M."/>
            <person name="Andrzejewski T.M."/>
            <person name="Davidsen T.M."/>
            <person name="Wayne K.J."/>
            <person name="Tettelin H."/>
            <person name="Glass J.I."/>
            <person name="Rusch D."/>
            <person name="Podicherti R."/>
            <person name="Tsui H.-C.T."/>
            <person name="Winkler M.E."/>
        </authorList>
    </citation>
    <scope>NUCLEOTIDE SEQUENCE</scope>
</reference>
<name>A0A381RIF2_9ZZZZ</name>
<dbReference type="AlphaFoldDB" id="A0A381RIF2"/>
<accession>A0A381RIF2</accession>
<protein>
    <submittedName>
        <fullName evidence="1">Uncharacterized protein</fullName>
    </submittedName>
</protein>
<dbReference type="EMBL" id="UINC01001987">
    <property type="protein sequence ID" value="SUZ91592.1"/>
    <property type="molecule type" value="Genomic_DNA"/>
</dbReference>
<evidence type="ECO:0000313" key="1">
    <source>
        <dbReference type="EMBL" id="SUZ91592.1"/>
    </source>
</evidence>
<proteinExistence type="predicted"/>
<gene>
    <name evidence="1" type="ORF">METZ01_LOCUS44446</name>
</gene>
<sequence>MRYVNLEGSGPEEAWFTGLYGIGDASDFPSILDRVGSLKSHPIPAREFATFSQRFGMSGHVANIYEQTSEALISTPLLESDQPLSIVAACIGPENETALDCWYTEPHVLNC</sequence>
<organism evidence="1">
    <name type="scientific">marine metagenome</name>
    <dbReference type="NCBI Taxonomy" id="408172"/>
    <lineage>
        <taxon>unclassified sequences</taxon>
        <taxon>metagenomes</taxon>
        <taxon>ecological metagenomes</taxon>
    </lineage>
</organism>